<feature type="transmembrane region" description="Helical" evidence="1">
    <location>
        <begin position="24"/>
        <end position="44"/>
    </location>
</feature>
<dbReference type="AlphaFoldDB" id="A0A1V3KED9"/>
<dbReference type="Proteomes" id="UP000189114">
    <property type="component" value="Unassembled WGS sequence"/>
</dbReference>
<reference evidence="4" key="1">
    <citation type="submission" date="2016-10" db="EMBL/GenBank/DDBJ databases">
        <title>Rodentibacter gen. nov. and new species.</title>
        <authorList>
            <person name="Christensen H."/>
        </authorList>
    </citation>
    <scope>NUCLEOTIDE SEQUENCE [LARGE SCALE GENOMIC DNA]</scope>
    <source>
        <strain evidence="4">Ppn152</strain>
    </source>
</reference>
<dbReference type="EMBL" id="MLAE01000098">
    <property type="protein sequence ID" value="OOF75277.1"/>
    <property type="molecule type" value="Genomic_DNA"/>
</dbReference>
<name>A0A1V3KED9_9PAST</name>
<evidence type="ECO:0000259" key="2">
    <source>
        <dbReference type="Pfam" id="PF13400"/>
    </source>
</evidence>
<dbReference type="Gene3D" id="3.40.50.410">
    <property type="entry name" value="von Willebrand factor, type A domain"/>
    <property type="match status" value="1"/>
</dbReference>
<evidence type="ECO:0000256" key="1">
    <source>
        <dbReference type="SAM" id="Phobius"/>
    </source>
</evidence>
<keyword evidence="1" id="KW-0812">Transmembrane</keyword>
<dbReference type="RefSeq" id="WP_077587439.1">
    <property type="nucleotide sequence ID" value="NZ_MLAE01000098.1"/>
</dbReference>
<keyword evidence="1" id="KW-0472">Membrane</keyword>
<proteinExistence type="predicted"/>
<organism evidence="3 4">
    <name type="scientific">Rodentibacter caecimuris</name>
    <dbReference type="NCBI Taxonomy" id="1796644"/>
    <lineage>
        <taxon>Bacteria</taxon>
        <taxon>Pseudomonadati</taxon>
        <taxon>Pseudomonadota</taxon>
        <taxon>Gammaproteobacteria</taxon>
        <taxon>Pasteurellales</taxon>
        <taxon>Pasteurellaceae</taxon>
        <taxon>Rodentibacter</taxon>
    </lineage>
</organism>
<keyword evidence="1" id="KW-1133">Transmembrane helix</keyword>
<accession>A0A1V3KED9</accession>
<dbReference type="SUPFAM" id="SSF53300">
    <property type="entry name" value="vWA-like"/>
    <property type="match status" value="1"/>
</dbReference>
<comment type="caution">
    <text evidence="3">The sequence shown here is derived from an EMBL/GenBank/DDBJ whole genome shotgun (WGS) entry which is preliminary data.</text>
</comment>
<gene>
    <name evidence="3" type="ORF">BKG96_10760</name>
</gene>
<dbReference type="InterPro" id="IPR036465">
    <property type="entry name" value="vWFA_dom_sf"/>
</dbReference>
<protein>
    <recommendedName>
        <fullName evidence="2">Putative Flp pilus-assembly TadG-like N-terminal domain-containing protein</fullName>
    </recommendedName>
</protein>
<evidence type="ECO:0000313" key="4">
    <source>
        <dbReference type="Proteomes" id="UP000189114"/>
    </source>
</evidence>
<dbReference type="Pfam" id="PF13400">
    <property type="entry name" value="Tad"/>
    <property type="match status" value="1"/>
</dbReference>
<feature type="domain" description="Putative Flp pilus-assembly TadG-like N-terminal" evidence="2">
    <location>
        <begin position="25"/>
        <end position="65"/>
    </location>
</feature>
<dbReference type="InterPro" id="IPR028087">
    <property type="entry name" value="Tad_N"/>
</dbReference>
<sequence length="527" mass="59258">MRKKDLIVYCYQALKRFYSDESGVYAVMTALLAFPLLFLISFAVDGSGILLDKARLAQATDQGALVLVAENNRERENKAHSDVKRQNPSKEEIAKAGEGGKFAAQQHKRNLELVHGIAEYYLRSDKSGAGNVKSKPVIITKDFDYACEKKEKQENPYVRKEFVTCSVQGSVDRQFWLPWGQSALDQSLLKAGRTEIGSGKTYAVKEKGAIPVELMLVLDFSGSMLDRVGEDTQGRKEKDNDPQSKINILRRVVGNIQDILLPPKAPEKVSPFNRIGFTAFAAGAKQRGESSCVLPYYGNSRLESRIKRQLLEYDWDMKDFNRYLDIRRTIDQIYSFNGSKINYSLTFNNGRYCLGGNEGKQTTQAWFSQDKRNIMEILKRLYPKGGTAASSGMIIGANIMMDKNTNPNAEPSKLGSNTQRVMLVLSDGMDNRPTDQTLIRLLDGGMCEAIRNQVDSLQDPSQRKQPTRIGFVAFGFNPPVNQVRAWKKCVGEHYYQANNEKELLESFKQIIGIEEEVGRSSSKKPSF</sequence>
<evidence type="ECO:0000313" key="3">
    <source>
        <dbReference type="EMBL" id="OOF75277.1"/>
    </source>
</evidence>